<dbReference type="CDD" id="cd09019">
    <property type="entry name" value="galactose_mutarotase_like"/>
    <property type="match status" value="1"/>
</dbReference>
<dbReference type="UniPathway" id="UPA00242"/>
<keyword evidence="9 11" id="KW-0413">Isomerase</keyword>
<dbReference type="InterPro" id="IPR011013">
    <property type="entry name" value="Gal_mutarotase_sf_dom"/>
</dbReference>
<dbReference type="InterPro" id="IPR047215">
    <property type="entry name" value="Galactose_mutarotase-like"/>
</dbReference>
<protein>
    <recommendedName>
        <fullName evidence="11">Aldose 1-epimerase</fullName>
        <ecNumber evidence="11">5.1.3.3</ecNumber>
    </recommendedName>
</protein>
<dbReference type="PANTHER" id="PTHR10091:SF0">
    <property type="entry name" value="GALACTOSE MUTAROTASE"/>
    <property type="match status" value="1"/>
</dbReference>
<comment type="subcellular location">
    <subcellularLocation>
        <location evidence="2">Cytoplasm</location>
    </subcellularLocation>
</comment>
<dbReference type="EC" id="5.1.3.3" evidence="11"/>
<comment type="cofactor">
    <cofactor evidence="1">
        <name>Ca(2+)</name>
        <dbReference type="ChEBI" id="CHEBI:29108"/>
    </cofactor>
</comment>
<keyword evidence="16" id="KW-1185">Reference proteome</keyword>
<keyword evidence="10 11" id="KW-0119">Carbohydrate metabolism</keyword>
<accession>A0A444WGG4</accession>
<keyword evidence="8" id="KW-0106">Calcium</keyword>
<proteinExistence type="inferred from homology"/>
<reference evidence="15 16" key="1">
    <citation type="submission" date="2014-12" db="EMBL/GenBank/DDBJ databases">
        <title>Genome sequence of Flavobacterium beibuense RSKm HC5.</title>
        <authorList>
            <person name="Kim J.F."/>
            <person name="Song J.Y."/>
            <person name="Kwak M.-J."/>
            <person name="Lee S.-W."/>
        </authorList>
    </citation>
    <scope>NUCLEOTIDE SEQUENCE [LARGE SCALE GENOMIC DNA]</scope>
    <source>
        <strain evidence="15 16">RSKm HC5</strain>
    </source>
</reference>
<dbReference type="Gene3D" id="2.70.98.10">
    <property type="match status" value="1"/>
</dbReference>
<evidence type="ECO:0000256" key="5">
    <source>
        <dbReference type="ARBA" id="ARBA00011245"/>
    </source>
</evidence>
<evidence type="ECO:0000256" key="14">
    <source>
        <dbReference type="PIRSR" id="PIRSR005096-3"/>
    </source>
</evidence>
<evidence type="ECO:0000256" key="10">
    <source>
        <dbReference type="ARBA" id="ARBA00023277"/>
    </source>
</evidence>
<evidence type="ECO:0000313" key="15">
    <source>
        <dbReference type="EMBL" id="RYJ44958.1"/>
    </source>
</evidence>
<dbReference type="Pfam" id="PF01263">
    <property type="entry name" value="Aldose_epim"/>
    <property type="match status" value="1"/>
</dbReference>
<dbReference type="InterPro" id="IPR015443">
    <property type="entry name" value="Aldose_1-epimerase"/>
</dbReference>
<evidence type="ECO:0000256" key="3">
    <source>
        <dbReference type="ARBA" id="ARBA00005028"/>
    </source>
</evidence>
<dbReference type="OrthoDB" id="9779408at2"/>
<comment type="pathway">
    <text evidence="3 11">Carbohydrate metabolism; hexose metabolism.</text>
</comment>
<dbReference type="PIRSF" id="PIRSF005096">
    <property type="entry name" value="GALM"/>
    <property type="match status" value="1"/>
</dbReference>
<feature type="active site" description="Proton donor" evidence="12">
    <location>
        <position position="212"/>
    </location>
</feature>
<comment type="similarity">
    <text evidence="4 11">Belongs to the aldose epimerase family.</text>
</comment>
<evidence type="ECO:0000256" key="6">
    <source>
        <dbReference type="ARBA" id="ARBA00022490"/>
    </source>
</evidence>
<evidence type="ECO:0000256" key="4">
    <source>
        <dbReference type="ARBA" id="ARBA00006206"/>
    </source>
</evidence>
<feature type="binding site" evidence="14">
    <location>
        <begin position="114"/>
        <end position="115"/>
    </location>
    <ligand>
        <name>beta-D-galactose</name>
        <dbReference type="ChEBI" id="CHEBI:27667"/>
    </ligand>
</feature>
<feature type="binding site" evidence="13">
    <location>
        <position position="284"/>
    </location>
    <ligand>
        <name>beta-D-galactose</name>
        <dbReference type="ChEBI" id="CHEBI:27667"/>
    </ligand>
</feature>
<keyword evidence="6" id="KW-0963">Cytoplasm</keyword>
<dbReference type="EMBL" id="JUIW01000002">
    <property type="protein sequence ID" value="RYJ44958.1"/>
    <property type="molecule type" value="Genomic_DNA"/>
</dbReference>
<dbReference type="GO" id="GO:0005737">
    <property type="term" value="C:cytoplasm"/>
    <property type="evidence" value="ECO:0007669"/>
    <property type="project" value="UniProtKB-SubCell"/>
</dbReference>
<evidence type="ECO:0000313" key="16">
    <source>
        <dbReference type="Proteomes" id="UP000289775"/>
    </source>
</evidence>
<comment type="caution">
    <text evidence="15">The sequence shown here is derived from an EMBL/GenBank/DDBJ whole genome shotgun (WGS) entry which is preliminary data.</text>
</comment>
<sequence length="384" mass="42879">MNFKSIIIILIACILQGCKEEAKSETHSVEEAKSSVTQSVYAITSEGEEVHKYTLINIKGMQMEVITMGGAIISLTAPDKEGKYEDIVLGYTTPDLYLNGNPSYFGAIIGRYGNRVAKGKFTLEGVDYQLPVNDGVNHLHGGKGFDQRIWKAEIIAEDEPSLKLSYTSVNGEEGYPGNLNVSVIYTLTNNNALEITYEADTDKTTIINLTQHSYFNLSGNFKTILDHSLEIKADKFLPVDSTLIPTGELRTVTGRTPFDFTVAKNIGKDIDADNDQLVKGKGYDHCWIFNDTIKHMKKVAGLHHKESGRYMTVYTDQPAIQFYSGNFLDGTLESKKEGKYEKRSGLCLETQHYPDSPNQKKFPSVVLRAGEVYKTKTIYEFSIK</sequence>
<dbReference type="PANTHER" id="PTHR10091">
    <property type="entry name" value="ALDOSE-1-EPIMERASE"/>
    <property type="match status" value="1"/>
</dbReference>
<evidence type="ECO:0000256" key="2">
    <source>
        <dbReference type="ARBA" id="ARBA00004496"/>
    </source>
</evidence>
<dbReference type="GO" id="GO:0030246">
    <property type="term" value="F:carbohydrate binding"/>
    <property type="evidence" value="ECO:0007669"/>
    <property type="project" value="InterPro"/>
</dbReference>
<dbReference type="InterPro" id="IPR008183">
    <property type="entry name" value="Aldose_1/G6P_1-epimerase"/>
</dbReference>
<evidence type="ECO:0000256" key="13">
    <source>
        <dbReference type="PIRSR" id="PIRSR005096-2"/>
    </source>
</evidence>
<feature type="active site" description="Proton acceptor" evidence="12">
    <location>
        <position position="349"/>
    </location>
</feature>
<comment type="subunit">
    <text evidence="5">Monomer.</text>
</comment>
<name>A0A444WGG4_9FLAO</name>
<dbReference type="PROSITE" id="PS51257">
    <property type="entry name" value="PROKAR_LIPOPROTEIN"/>
    <property type="match status" value="1"/>
</dbReference>
<dbReference type="Proteomes" id="UP000289775">
    <property type="component" value="Unassembled WGS sequence"/>
</dbReference>
<dbReference type="RefSeq" id="WP_129749764.1">
    <property type="nucleotide sequence ID" value="NZ_JUIW01000002.1"/>
</dbReference>
<evidence type="ECO:0000256" key="9">
    <source>
        <dbReference type="ARBA" id="ARBA00023235"/>
    </source>
</evidence>
<dbReference type="GO" id="GO:0033499">
    <property type="term" value="P:galactose catabolic process via UDP-galactose, Leloir pathway"/>
    <property type="evidence" value="ECO:0007669"/>
    <property type="project" value="TreeGrafter"/>
</dbReference>
<evidence type="ECO:0000256" key="12">
    <source>
        <dbReference type="PIRSR" id="PIRSR005096-1"/>
    </source>
</evidence>
<dbReference type="GO" id="GO:0006006">
    <property type="term" value="P:glucose metabolic process"/>
    <property type="evidence" value="ECO:0007669"/>
    <property type="project" value="TreeGrafter"/>
</dbReference>
<evidence type="ECO:0000256" key="1">
    <source>
        <dbReference type="ARBA" id="ARBA00001913"/>
    </source>
</evidence>
<comment type="catalytic activity">
    <reaction evidence="11">
        <text>alpha-D-glucose = beta-D-glucose</text>
        <dbReference type="Rhea" id="RHEA:10264"/>
        <dbReference type="ChEBI" id="CHEBI:15903"/>
        <dbReference type="ChEBI" id="CHEBI:17925"/>
        <dbReference type="EC" id="5.1.3.3"/>
    </reaction>
</comment>
<dbReference type="NCBIfam" id="NF008277">
    <property type="entry name" value="PRK11055.1"/>
    <property type="match status" value="1"/>
</dbReference>
<evidence type="ECO:0000256" key="8">
    <source>
        <dbReference type="ARBA" id="ARBA00022837"/>
    </source>
</evidence>
<evidence type="ECO:0000256" key="7">
    <source>
        <dbReference type="ARBA" id="ARBA00022553"/>
    </source>
</evidence>
<evidence type="ECO:0000256" key="11">
    <source>
        <dbReference type="PIRNR" id="PIRNR005096"/>
    </source>
</evidence>
<gene>
    <name evidence="15" type="ORF">NU09_0592</name>
</gene>
<feature type="binding site" evidence="14">
    <location>
        <begin position="212"/>
        <end position="214"/>
    </location>
    <ligand>
        <name>beta-D-galactose</name>
        <dbReference type="ChEBI" id="CHEBI:27667"/>
    </ligand>
</feature>
<organism evidence="15 16">
    <name type="scientific">Flavobacterium beibuense</name>
    <dbReference type="NCBI Taxonomy" id="657326"/>
    <lineage>
        <taxon>Bacteria</taxon>
        <taxon>Pseudomonadati</taxon>
        <taxon>Bacteroidota</taxon>
        <taxon>Flavobacteriia</taxon>
        <taxon>Flavobacteriales</taxon>
        <taxon>Flavobacteriaceae</taxon>
        <taxon>Flavobacterium</taxon>
    </lineage>
</organism>
<keyword evidence="7" id="KW-0597">Phosphoprotein</keyword>
<dbReference type="AlphaFoldDB" id="A0A444WGG4"/>
<dbReference type="InterPro" id="IPR014718">
    <property type="entry name" value="GH-type_carb-bd"/>
</dbReference>
<dbReference type="FunFam" id="2.70.98.10:FF:000003">
    <property type="entry name" value="Aldose 1-epimerase"/>
    <property type="match status" value="1"/>
</dbReference>
<dbReference type="SUPFAM" id="SSF74650">
    <property type="entry name" value="Galactose mutarotase-like"/>
    <property type="match status" value="1"/>
</dbReference>
<dbReference type="GO" id="GO:0004034">
    <property type="term" value="F:aldose 1-epimerase activity"/>
    <property type="evidence" value="ECO:0007669"/>
    <property type="project" value="UniProtKB-EC"/>
</dbReference>